<evidence type="ECO:0000313" key="1">
    <source>
        <dbReference type="EMBL" id="KAI9268175.1"/>
    </source>
</evidence>
<sequence>MHPLHHIINKKKQFIVNNNNNKVMHRTNKYGSYLLNTRFFNGVRSGTCLVDVCCQVSK</sequence>
<dbReference type="Proteomes" id="UP001209540">
    <property type="component" value="Unassembled WGS sequence"/>
</dbReference>
<reference evidence="1" key="1">
    <citation type="journal article" date="2022" name="IScience">
        <title>Evolution of zygomycete secretomes and the origins of terrestrial fungal ecologies.</title>
        <authorList>
            <person name="Chang Y."/>
            <person name="Wang Y."/>
            <person name="Mondo S."/>
            <person name="Ahrendt S."/>
            <person name="Andreopoulos W."/>
            <person name="Barry K."/>
            <person name="Beard J."/>
            <person name="Benny G.L."/>
            <person name="Blankenship S."/>
            <person name="Bonito G."/>
            <person name="Cuomo C."/>
            <person name="Desiro A."/>
            <person name="Gervers K.A."/>
            <person name="Hundley H."/>
            <person name="Kuo A."/>
            <person name="LaButti K."/>
            <person name="Lang B.F."/>
            <person name="Lipzen A."/>
            <person name="O'Donnell K."/>
            <person name="Pangilinan J."/>
            <person name="Reynolds N."/>
            <person name="Sandor L."/>
            <person name="Smith M.E."/>
            <person name="Tsang A."/>
            <person name="Grigoriev I.V."/>
            <person name="Stajich J.E."/>
            <person name="Spatafora J.W."/>
        </authorList>
    </citation>
    <scope>NUCLEOTIDE SEQUENCE</scope>
    <source>
        <strain evidence="1">RSA 2281</strain>
    </source>
</reference>
<keyword evidence="2" id="KW-1185">Reference proteome</keyword>
<name>A0AAD5PHH9_9FUNG</name>
<dbReference type="AlphaFoldDB" id="A0AAD5PHH9"/>
<organism evidence="1 2">
    <name type="scientific">Phascolomyces articulosus</name>
    <dbReference type="NCBI Taxonomy" id="60185"/>
    <lineage>
        <taxon>Eukaryota</taxon>
        <taxon>Fungi</taxon>
        <taxon>Fungi incertae sedis</taxon>
        <taxon>Mucoromycota</taxon>
        <taxon>Mucoromycotina</taxon>
        <taxon>Mucoromycetes</taxon>
        <taxon>Mucorales</taxon>
        <taxon>Lichtheimiaceae</taxon>
        <taxon>Phascolomyces</taxon>
    </lineage>
</organism>
<proteinExistence type="predicted"/>
<protein>
    <submittedName>
        <fullName evidence="1">Uncharacterized protein</fullName>
    </submittedName>
</protein>
<comment type="caution">
    <text evidence="1">The sequence shown here is derived from an EMBL/GenBank/DDBJ whole genome shotgun (WGS) entry which is preliminary data.</text>
</comment>
<gene>
    <name evidence="1" type="ORF">BDA99DRAFT_505045</name>
</gene>
<accession>A0AAD5PHH9</accession>
<evidence type="ECO:0000313" key="2">
    <source>
        <dbReference type="Proteomes" id="UP001209540"/>
    </source>
</evidence>
<dbReference type="EMBL" id="JAIXMP010000009">
    <property type="protein sequence ID" value="KAI9268175.1"/>
    <property type="molecule type" value="Genomic_DNA"/>
</dbReference>
<reference evidence="1" key="2">
    <citation type="submission" date="2023-02" db="EMBL/GenBank/DDBJ databases">
        <authorList>
            <consortium name="DOE Joint Genome Institute"/>
            <person name="Mondo S.J."/>
            <person name="Chang Y."/>
            <person name="Wang Y."/>
            <person name="Ahrendt S."/>
            <person name="Andreopoulos W."/>
            <person name="Barry K."/>
            <person name="Beard J."/>
            <person name="Benny G.L."/>
            <person name="Blankenship S."/>
            <person name="Bonito G."/>
            <person name="Cuomo C."/>
            <person name="Desiro A."/>
            <person name="Gervers K.A."/>
            <person name="Hundley H."/>
            <person name="Kuo A."/>
            <person name="LaButti K."/>
            <person name="Lang B.F."/>
            <person name="Lipzen A."/>
            <person name="O'Donnell K."/>
            <person name="Pangilinan J."/>
            <person name="Reynolds N."/>
            <person name="Sandor L."/>
            <person name="Smith M.W."/>
            <person name="Tsang A."/>
            <person name="Grigoriev I.V."/>
            <person name="Stajich J.E."/>
            <person name="Spatafora J.W."/>
        </authorList>
    </citation>
    <scope>NUCLEOTIDE SEQUENCE</scope>
    <source>
        <strain evidence="1">RSA 2281</strain>
    </source>
</reference>